<comment type="catalytic activity">
    <reaction evidence="5">
        <text>L-glutamine + H2O = L-glutamate + NH4(+)</text>
        <dbReference type="Rhea" id="RHEA:15889"/>
        <dbReference type="ChEBI" id="CHEBI:15377"/>
        <dbReference type="ChEBI" id="CHEBI:28938"/>
        <dbReference type="ChEBI" id="CHEBI:29985"/>
        <dbReference type="ChEBI" id="CHEBI:58359"/>
        <dbReference type="EC" id="3.5.1.2"/>
    </reaction>
</comment>
<keyword evidence="4" id="KW-0378">Hydrolase</keyword>
<dbReference type="EMBL" id="CAJPEV010000223">
    <property type="protein sequence ID" value="CAG0882589.1"/>
    <property type="molecule type" value="Genomic_DNA"/>
</dbReference>
<comment type="subunit">
    <text evidence="2">Homotetramer.</text>
</comment>
<dbReference type="GO" id="GO:0006537">
    <property type="term" value="P:glutamate biosynthetic process"/>
    <property type="evidence" value="ECO:0007669"/>
    <property type="project" value="TreeGrafter"/>
</dbReference>
<dbReference type="PROSITE" id="PS50297">
    <property type="entry name" value="ANK_REP_REGION"/>
    <property type="match status" value="1"/>
</dbReference>
<reference evidence="7" key="1">
    <citation type="submission" date="2020-11" db="EMBL/GenBank/DDBJ databases">
        <authorList>
            <person name="Tran Van P."/>
        </authorList>
    </citation>
    <scope>NUCLEOTIDE SEQUENCE</scope>
</reference>
<dbReference type="EC" id="3.5.1.2" evidence="3"/>
<comment type="similarity">
    <text evidence="1">Belongs to the glutaminase family.</text>
</comment>
<dbReference type="Gene3D" id="3.40.710.10">
    <property type="entry name" value="DD-peptidase/beta-lactamase superfamily"/>
    <property type="match status" value="1"/>
</dbReference>
<dbReference type="PANTHER" id="PTHR12544">
    <property type="entry name" value="GLUTAMINASE"/>
    <property type="match status" value="1"/>
</dbReference>
<name>A0A7R8X3J7_9CRUS</name>
<dbReference type="PANTHER" id="PTHR12544:SF29">
    <property type="entry name" value="GLUTAMINASE"/>
    <property type="match status" value="1"/>
</dbReference>
<dbReference type="SMART" id="SM00248">
    <property type="entry name" value="ANK"/>
    <property type="match status" value="1"/>
</dbReference>
<keyword evidence="8" id="KW-1185">Reference proteome</keyword>
<feature type="repeat" description="ANK" evidence="6">
    <location>
        <begin position="164"/>
        <end position="186"/>
    </location>
</feature>
<dbReference type="InterPro" id="IPR036770">
    <property type="entry name" value="Ankyrin_rpt-contain_sf"/>
</dbReference>
<accession>A0A7R8X3J7</accession>
<dbReference type="EMBL" id="LR899740">
    <property type="protein sequence ID" value="CAD7242141.1"/>
    <property type="molecule type" value="Genomic_DNA"/>
</dbReference>
<dbReference type="Pfam" id="PF12796">
    <property type="entry name" value="Ank_2"/>
    <property type="match status" value="1"/>
</dbReference>
<dbReference type="OrthoDB" id="9995210at2759"/>
<evidence type="ECO:0000256" key="3">
    <source>
        <dbReference type="ARBA" id="ARBA00012918"/>
    </source>
</evidence>
<dbReference type="GO" id="GO:0004359">
    <property type="term" value="F:glutaminase activity"/>
    <property type="evidence" value="ECO:0007669"/>
    <property type="project" value="UniProtKB-EC"/>
</dbReference>
<protein>
    <recommendedName>
        <fullName evidence="3">glutaminase</fullName>
        <ecNumber evidence="3">3.5.1.2</ecNumber>
    </recommendedName>
</protein>
<dbReference type="Gene3D" id="1.25.40.20">
    <property type="entry name" value="Ankyrin repeat-containing domain"/>
    <property type="match status" value="1"/>
</dbReference>
<dbReference type="GO" id="GO:0006543">
    <property type="term" value="P:L-glutamine catabolic process"/>
    <property type="evidence" value="ECO:0007669"/>
    <property type="project" value="TreeGrafter"/>
</dbReference>
<dbReference type="PROSITE" id="PS50088">
    <property type="entry name" value="ANK_REPEAT"/>
    <property type="match status" value="1"/>
</dbReference>
<evidence type="ECO:0000256" key="2">
    <source>
        <dbReference type="ARBA" id="ARBA00011881"/>
    </source>
</evidence>
<dbReference type="InterPro" id="IPR015868">
    <property type="entry name" value="Glutaminase"/>
</dbReference>
<dbReference type="InterPro" id="IPR002110">
    <property type="entry name" value="Ankyrin_rpt"/>
</dbReference>
<dbReference type="SUPFAM" id="SSF48403">
    <property type="entry name" value="Ankyrin repeat"/>
    <property type="match status" value="1"/>
</dbReference>
<evidence type="ECO:0000256" key="6">
    <source>
        <dbReference type="PROSITE-ProRule" id="PRU00023"/>
    </source>
</evidence>
<dbReference type="AlphaFoldDB" id="A0A7R8X3J7"/>
<gene>
    <name evidence="7" type="ORF">DSTB1V02_LOCUS2112</name>
</gene>
<evidence type="ECO:0000256" key="5">
    <source>
        <dbReference type="ARBA" id="ARBA00049534"/>
    </source>
</evidence>
<evidence type="ECO:0000313" key="7">
    <source>
        <dbReference type="EMBL" id="CAD7242141.1"/>
    </source>
</evidence>
<evidence type="ECO:0000256" key="1">
    <source>
        <dbReference type="ARBA" id="ARBA00011076"/>
    </source>
</evidence>
<sequence>MQSMLHIENVWNCKELFEYFPENFGTCEVAESPLSLLTVGLPAKSGTSGVIMVAVPNVMGLCVYSPLLDNHRNSVRGLQFCKVNASLAESSRMNHFHRMVEVYNFHHYDCSMKHGRQKEDPRHSRVEEKAEEVVGLLFSAASGDATAMRRYHLIGMDMELKDYDGRTALHLSAAEGHLECVDYLLNVCHVSPFARDRITVLMSPIVSCTGWKKTAAVGAQGKRAIDSALPRLRMESGIWICNTGILLPNKRHRSDDMTVSCELLETWGHTAKDDAKIFGHNDVAAMIEQAEKCKGHFMQKMENVSLKN</sequence>
<evidence type="ECO:0000256" key="4">
    <source>
        <dbReference type="ARBA" id="ARBA00022801"/>
    </source>
</evidence>
<dbReference type="Pfam" id="PF04960">
    <property type="entry name" value="Glutaminase"/>
    <property type="match status" value="1"/>
</dbReference>
<dbReference type="InterPro" id="IPR012338">
    <property type="entry name" value="Beta-lactam/transpept-like"/>
</dbReference>
<keyword evidence="6" id="KW-0040">ANK repeat</keyword>
<dbReference type="SUPFAM" id="SSF56601">
    <property type="entry name" value="beta-lactamase/transpeptidase-like"/>
    <property type="match status" value="1"/>
</dbReference>
<proteinExistence type="inferred from homology"/>
<organism evidence="7">
    <name type="scientific">Darwinula stevensoni</name>
    <dbReference type="NCBI Taxonomy" id="69355"/>
    <lineage>
        <taxon>Eukaryota</taxon>
        <taxon>Metazoa</taxon>
        <taxon>Ecdysozoa</taxon>
        <taxon>Arthropoda</taxon>
        <taxon>Crustacea</taxon>
        <taxon>Oligostraca</taxon>
        <taxon>Ostracoda</taxon>
        <taxon>Podocopa</taxon>
        <taxon>Podocopida</taxon>
        <taxon>Darwinulocopina</taxon>
        <taxon>Darwinuloidea</taxon>
        <taxon>Darwinulidae</taxon>
        <taxon>Darwinula</taxon>
    </lineage>
</organism>
<dbReference type="Proteomes" id="UP000677054">
    <property type="component" value="Unassembled WGS sequence"/>
</dbReference>
<evidence type="ECO:0000313" key="8">
    <source>
        <dbReference type="Proteomes" id="UP000677054"/>
    </source>
</evidence>